<dbReference type="GO" id="GO:0006269">
    <property type="term" value="P:DNA replication, synthesis of primer"/>
    <property type="evidence" value="ECO:0007669"/>
    <property type="project" value="UniProtKB-KW"/>
</dbReference>
<dbReference type="RefSeq" id="WP_104934773.1">
    <property type="nucleotide sequence ID" value="NZ_PVNP01000094.1"/>
</dbReference>
<dbReference type="AlphaFoldDB" id="A0A2S9VB42"/>
<gene>
    <name evidence="5" type="ORF">C6Y40_10355</name>
</gene>
<dbReference type="GO" id="GO:0003677">
    <property type="term" value="F:DNA binding"/>
    <property type="evidence" value="ECO:0007669"/>
    <property type="project" value="UniProtKB-KW"/>
</dbReference>
<reference evidence="6" key="1">
    <citation type="journal article" date="2020" name="Int. J. Syst. Evol. Microbiol.">
        <title>Alteromonas alba sp. nov., a marine bacterium isolated from the seawater of the West Pacific Ocean.</title>
        <authorList>
            <person name="Sun C."/>
            <person name="Wu Y.-H."/>
            <person name="Xamxidin M."/>
            <person name="Cheng H."/>
            <person name="Xu X.-W."/>
        </authorList>
    </citation>
    <scope>NUCLEOTIDE SEQUENCE [LARGE SCALE GENOMIC DNA]</scope>
    <source>
        <strain evidence="6">190</strain>
    </source>
</reference>
<dbReference type="InterPro" id="IPR007693">
    <property type="entry name" value="DNA_helicase_DnaB-like_N"/>
</dbReference>
<dbReference type="InterPro" id="IPR016136">
    <property type="entry name" value="DNA_helicase_N/primase_C"/>
</dbReference>
<dbReference type="GO" id="GO:1990077">
    <property type="term" value="C:primosome complex"/>
    <property type="evidence" value="ECO:0007669"/>
    <property type="project" value="UniProtKB-KW"/>
</dbReference>
<dbReference type="InterPro" id="IPR036185">
    <property type="entry name" value="DNA_heli_DnaB-like_N_sf"/>
</dbReference>
<dbReference type="Gene3D" id="1.10.860.10">
    <property type="entry name" value="DNAb Helicase, Chain A"/>
    <property type="match status" value="1"/>
</dbReference>
<keyword evidence="3" id="KW-0238">DNA-binding</keyword>
<sequence>MKTPQDNYAEQMVLSTVLRQPEAMEKVAEKLSHNDFYSAE</sequence>
<evidence type="ECO:0000256" key="1">
    <source>
        <dbReference type="ARBA" id="ARBA00022515"/>
    </source>
</evidence>
<feature type="domain" description="DNA helicase DnaB-like N-terminal" evidence="4">
    <location>
        <begin position="3"/>
        <end position="39"/>
    </location>
</feature>
<dbReference type="Proteomes" id="UP000238949">
    <property type="component" value="Unassembled WGS sequence"/>
</dbReference>
<dbReference type="GO" id="GO:0005524">
    <property type="term" value="F:ATP binding"/>
    <property type="evidence" value="ECO:0007669"/>
    <property type="project" value="InterPro"/>
</dbReference>
<accession>A0A2S9VB42</accession>
<protein>
    <recommendedName>
        <fullName evidence="4">DNA helicase DnaB-like N-terminal domain-containing protein</fullName>
    </recommendedName>
</protein>
<evidence type="ECO:0000256" key="3">
    <source>
        <dbReference type="ARBA" id="ARBA00023125"/>
    </source>
</evidence>
<proteinExistence type="predicted"/>
<dbReference type="EMBL" id="PVNP01000094">
    <property type="protein sequence ID" value="PRO73656.1"/>
    <property type="molecule type" value="Genomic_DNA"/>
</dbReference>
<keyword evidence="2" id="KW-0235">DNA replication</keyword>
<comment type="caution">
    <text evidence="5">The sequence shown here is derived from an EMBL/GenBank/DDBJ whole genome shotgun (WGS) entry which is preliminary data.</text>
</comment>
<dbReference type="GO" id="GO:0003678">
    <property type="term" value="F:DNA helicase activity"/>
    <property type="evidence" value="ECO:0007669"/>
    <property type="project" value="InterPro"/>
</dbReference>
<keyword evidence="6" id="KW-1185">Reference proteome</keyword>
<evidence type="ECO:0000313" key="6">
    <source>
        <dbReference type="Proteomes" id="UP000238949"/>
    </source>
</evidence>
<name>A0A2S9VB42_9ALTE</name>
<keyword evidence="1" id="KW-0639">Primosome</keyword>
<dbReference type="SUPFAM" id="SSF48024">
    <property type="entry name" value="N-terminal domain of DnaB helicase"/>
    <property type="match status" value="1"/>
</dbReference>
<evidence type="ECO:0000259" key="4">
    <source>
        <dbReference type="Pfam" id="PF00772"/>
    </source>
</evidence>
<evidence type="ECO:0000313" key="5">
    <source>
        <dbReference type="EMBL" id="PRO73656.1"/>
    </source>
</evidence>
<dbReference type="Pfam" id="PF00772">
    <property type="entry name" value="DnaB"/>
    <property type="match status" value="1"/>
</dbReference>
<organism evidence="5 6">
    <name type="scientific">Alteromonas alba</name>
    <dbReference type="NCBI Taxonomy" id="2079529"/>
    <lineage>
        <taxon>Bacteria</taxon>
        <taxon>Pseudomonadati</taxon>
        <taxon>Pseudomonadota</taxon>
        <taxon>Gammaproteobacteria</taxon>
        <taxon>Alteromonadales</taxon>
        <taxon>Alteromonadaceae</taxon>
        <taxon>Alteromonas/Salinimonas group</taxon>
        <taxon>Alteromonas</taxon>
    </lineage>
</organism>
<evidence type="ECO:0000256" key="2">
    <source>
        <dbReference type="ARBA" id="ARBA00022705"/>
    </source>
</evidence>